<organism evidence="6">
    <name type="scientific">Acetithermum autotrophicum</name>
    <dbReference type="NCBI Taxonomy" id="1446466"/>
    <lineage>
        <taxon>Bacteria</taxon>
        <taxon>Candidatus Bipolaricaulota</taxon>
        <taxon>Candidatus Acetithermum</taxon>
    </lineage>
</organism>
<name>H5ST96_ACEAU</name>
<feature type="transmembrane region" description="Helical" evidence="5">
    <location>
        <begin position="69"/>
        <end position="87"/>
    </location>
</feature>
<keyword evidence="4 5" id="KW-0472">Membrane</keyword>
<dbReference type="PANTHER" id="PTHR43701:SF2">
    <property type="entry name" value="MEMBRANE TRANSPORTER PROTEIN YJNA-RELATED"/>
    <property type="match status" value="1"/>
</dbReference>
<feature type="transmembrane region" description="Helical" evidence="5">
    <location>
        <begin position="28"/>
        <end position="57"/>
    </location>
</feature>
<dbReference type="InterPro" id="IPR002781">
    <property type="entry name" value="TM_pro_TauE-like"/>
</dbReference>
<dbReference type="Pfam" id="PF01925">
    <property type="entry name" value="TauE"/>
    <property type="match status" value="1"/>
</dbReference>
<protein>
    <recommendedName>
        <fullName evidence="5">Probable membrane transporter protein</fullName>
    </recommendedName>
</protein>
<sequence>MIFILLLLAAIAIGWVASMVGVGGGIFMVPLLVFLGSVGTTQEAVGTSLAAIVFNSISSTIAYSRQKKIDYRFALALLPMALVGAWLGAFLTEFISSDALAIAFGVLLLYVSGLMLAGKEPKELGLLLRRGLDPQGNPTPMLGALIGLIAGIAAGFFGIGGGIVMVPAMNIFLGVEIVSAVATSLFVMGPSSLIAAVTHYFQGNLHIDLAIPLALGIIIGAQLGAWSTTRVSKVFLRRLFGIVLLYSAINMIWKGVQGLVL</sequence>
<evidence type="ECO:0000256" key="3">
    <source>
        <dbReference type="ARBA" id="ARBA00022989"/>
    </source>
</evidence>
<feature type="transmembrane region" description="Helical" evidence="5">
    <location>
        <begin position="235"/>
        <end position="253"/>
    </location>
</feature>
<comment type="similarity">
    <text evidence="5">Belongs to the 4-toluene sulfonate uptake permease (TSUP) (TC 2.A.102) family.</text>
</comment>
<comment type="subcellular location">
    <subcellularLocation>
        <location evidence="5">Cell membrane</location>
        <topology evidence="5">Multi-pass membrane protein</topology>
    </subcellularLocation>
    <subcellularLocation>
        <location evidence="1">Membrane</location>
        <topology evidence="1">Multi-pass membrane protein</topology>
    </subcellularLocation>
</comment>
<keyword evidence="5" id="KW-1003">Cell membrane</keyword>
<feature type="transmembrane region" description="Helical" evidence="5">
    <location>
        <begin position="209"/>
        <end position="229"/>
    </location>
</feature>
<evidence type="ECO:0000256" key="4">
    <source>
        <dbReference type="ARBA" id="ARBA00023136"/>
    </source>
</evidence>
<dbReference type="GO" id="GO:0005886">
    <property type="term" value="C:plasma membrane"/>
    <property type="evidence" value="ECO:0007669"/>
    <property type="project" value="UniProtKB-SubCell"/>
</dbReference>
<evidence type="ECO:0000256" key="1">
    <source>
        <dbReference type="ARBA" id="ARBA00004141"/>
    </source>
</evidence>
<reference evidence="6" key="1">
    <citation type="journal article" date="2005" name="Environ. Microbiol.">
        <title>Genetic and functional properties of uncultivated thermophilic crenarchaeotes from a subsurface gold mine as revealed by analysis of genome fragments.</title>
        <authorList>
            <person name="Nunoura T."/>
            <person name="Hirayama H."/>
            <person name="Takami H."/>
            <person name="Oida H."/>
            <person name="Nishi S."/>
            <person name="Shimamura S."/>
            <person name="Suzuki Y."/>
            <person name="Inagaki F."/>
            <person name="Takai K."/>
            <person name="Nealson K.H."/>
            <person name="Horikoshi K."/>
        </authorList>
    </citation>
    <scope>NUCLEOTIDE SEQUENCE</scope>
</reference>
<evidence type="ECO:0000256" key="5">
    <source>
        <dbReference type="RuleBase" id="RU363041"/>
    </source>
</evidence>
<keyword evidence="3 5" id="KW-1133">Transmembrane helix</keyword>
<accession>H5ST96</accession>
<feature type="transmembrane region" description="Helical" evidence="5">
    <location>
        <begin position="171"/>
        <end position="197"/>
    </location>
</feature>
<evidence type="ECO:0000313" key="6">
    <source>
        <dbReference type="EMBL" id="BAL59746.1"/>
    </source>
</evidence>
<dbReference type="EMBL" id="AP011803">
    <property type="protein sequence ID" value="BAL59746.1"/>
    <property type="molecule type" value="Genomic_DNA"/>
</dbReference>
<proteinExistence type="inferred from homology"/>
<dbReference type="InterPro" id="IPR051598">
    <property type="entry name" value="TSUP/Inactive_protease-like"/>
</dbReference>
<dbReference type="PANTHER" id="PTHR43701">
    <property type="entry name" value="MEMBRANE TRANSPORTER PROTEIN MJ0441-RELATED"/>
    <property type="match status" value="1"/>
</dbReference>
<feature type="transmembrane region" description="Helical" evidence="5">
    <location>
        <begin position="99"/>
        <end position="118"/>
    </location>
</feature>
<gene>
    <name evidence="6" type="ORF">HGMM_OP4C382</name>
</gene>
<evidence type="ECO:0000256" key="2">
    <source>
        <dbReference type="ARBA" id="ARBA00022692"/>
    </source>
</evidence>
<keyword evidence="2 5" id="KW-0812">Transmembrane</keyword>
<feature type="transmembrane region" description="Helical" evidence="5">
    <location>
        <begin position="139"/>
        <end position="165"/>
    </location>
</feature>
<dbReference type="AlphaFoldDB" id="H5ST96"/>
<reference evidence="6" key="2">
    <citation type="journal article" date="2012" name="PLoS ONE">
        <title>A Deeply Branching Thermophilic Bacterium with an Ancient Acetyl-CoA Pathway Dominates a Subsurface Ecosystem.</title>
        <authorList>
            <person name="Takami H."/>
            <person name="Noguchi H."/>
            <person name="Takaki Y."/>
            <person name="Uchiyama I."/>
            <person name="Toyoda A."/>
            <person name="Nishi S."/>
            <person name="Chee G.-J."/>
            <person name="Arai W."/>
            <person name="Nunoura T."/>
            <person name="Itoh T."/>
            <person name="Hattori M."/>
            <person name="Takai K."/>
        </authorList>
    </citation>
    <scope>NUCLEOTIDE SEQUENCE</scope>
</reference>